<dbReference type="AlphaFoldDB" id="A0A0V7ZJQ7"/>
<dbReference type="PROSITE" id="PS51257">
    <property type="entry name" value="PROKAR_LIPOPROTEIN"/>
    <property type="match status" value="1"/>
</dbReference>
<keyword evidence="1" id="KW-0732">Signal</keyword>
<dbReference type="EMBL" id="LMTZ01000162">
    <property type="protein sequence ID" value="KST62212.1"/>
    <property type="molecule type" value="Genomic_DNA"/>
</dbReference>
<comment type="caution">
    <text evidence="3">The sequence shown here is derived from an EMBL/GenBank/DDBJ whole genome shotgun (WGS) entry which is preliminary data.</text>
</comment>
<evidence type="ECO:0000313" key="2">
    <source>
        <dbReference type="EMBL" id="KST62212.1"/>
    </source>
</evidence>
<evidence type="ECO:0000256" key="1">
    <source>
        <dbReference type="SAM" id="SignalP"/>
    </source>
</evidence>
<proteinExistence type="predicted"/>
<dbReference type="RefSeq" id="WP_027841912.1">
    <property type="nucleotide sequence ID" value="NZ_LMTZ01000117.1"/>
</dbReference>
<name>A0A0V7ZJQ7_9CYAN</name>
<sequence>MRAKYLATLVTVSMLSLGFIGACANPCAGKTTGDPETTQEGANPCAAKDVANPCAAKDNANPCAAKDSANPCAAKDETKN</sequence>
<dbReference type="EMBL" id="LMTZ01000117">
    <property type="protein sequence ID" value="KST64842.1"/>
    <property type="molecule type" value="Genomic_DNA"/>
</dbReference>
<dbReference type="Proteomes" id="UP000053372">
    <property type="component" value="Unassembled WGS sequence"/>
</dbReference>
<reference evidence="3 4" key="1">
    <citation type="journal article" date="2015" name="Genome Announc.">
        <title>Draft Genome of the Euendolithic (true boring) Cyanobacterium Mastigocoleus testarum strain BC008.</title>
        <authorList>
            <person name="Guida B.S."/>
            <person name="Garcia-Pichel F."/>
        </authorList>
    </citation>
    <scope>NUCLEOTIDE SEQUENCE [LARGE SCALE GENOMIC DNA]</scope>
    <source>
        <strain evidence="3 4">BC008</strain>
    </source>
</reference>
<feature type="signal peptide" evidence="1">
    <location>
        <begin position="1"/>
        <end position="24"/>
    </location>
</feature>
<dbReference type="OrthoDB" id="516859at2"/>
<feature type="chain" id="PRO_5007438882" evidence="1">
    <location>
        <begin position="25"/>
        <end position="80"/>
    </location>
</feature>
<accession>A0A0V7ZJQ7</accession>
<keyword evidence="4" id="KW-1185">Reference proteome</keyword>
<protein>
    <submittedName>
        <fullName evidence="3">Uncharacterized protein</fullName>
    </submittedName>
</protein>
<gene>
    <name evidence="3" type="ORF">BC008_18690</name>
    <name evidence="2" type="ORF">BC008_37860</name>
</gene>
<evidence type="ECO:0000313" key="4">
    <source>
        <dbReference type="Proteomes" id="UP000053372"/>
    </source>
</evidence>
<evidence type="ECO:0000313" key="3">
    <source>
        <dbReference type="EMBL" id="KST64842.1"/>
    </source>
</evidence>
<organism evidence="3 4">
    <name type="scientific">Mastigocoleus testarum BC008</name>
    <dbReference type="NCBI Taxonomy" id="371196"/>
    <lineage>
        <taxon>Bacteria</taxon>
        <taxon>Bacillati</taxon>
        <taxon>Cyanobacteriota</taxon>
        <taxon>Cyanophyceae</taxon>
        <taxon>Nostocales</taxon>
        <taxon>Hapalosiphonaceae</taxon>
        <taxon>Mastigocoleus</taxon>
    </lineage>
</organism>